<protein>
    <submittedName>
        <fullName evidence="1">Uncharacterized protein</fullName>
    </submittedName>
</protein>
<accession>A0A067RRB2</accession>
<dbReference type="AlphaFoldDB" id="A0A067RRB2"/>
<evidence type="ECO:0000313" key="2">
    <source>
        <dbReference type="Proteomes" id="UP000027135"/>
    </source>
</evidence>
<dbReference type="InParanoid" id="A0A067RRB2"/>
<gene>
    <name evidence="1" type="ORF">L798_01164</name>
</gene>
<proteinExistence type="predicted"/>
<organism evidence="1 2">
    <name type="scientific">Zootermopsis nevadensis</name>
    <name type="common">Dampwood termite</name>
    <dbReference type="NCBI Taxonomy" id="136037"/>
    <lineage>
        <taxon>Eukaryota</taxon>
        <taxon>Metazoa</taxon>
        <taxon>Ecdysozoa</taxon>
        <taxon>Arthropoda</taxon>
        <taxon>Hexapoda</taxon>
        <taxon>Insecta</taxon>
        <taxon>Pterygota</taxon>
        <taxon>Neoptera</taxon>
        <taxon>Polyneoptera</taxon>
        <taxon>Dictyoptera</taxon>
        <taxon>Blattodea</taxon>
        <taxon>Blattoidea</taxon>
        <taxon>Termitoidae</taxon>
        <taxon>Termopsidae</taxon>
        <taxon>Zootermopsis</taxon>
    </lineage>
</organism>
<dbReference type="Proteomes" id="UP000027135">
    <property type="component" value="Unassembled WGS sequence"/>
</dbReference>
<reference evidence="1 2" key="1">
    <citation type="journal article" date="2014" name="Nat. Commun.">
        <title>Molecular traces of alternative social organization in a termite genome.</title>
        <authorList>
            <person name="Terrapon N."/>
            <person name="Li C."/>
            <person name="Robertson H.M."/>
            <person name="Ji L."/>
            <person name="Meng X."/>
            <person name="Booth W."/>
            <person name="Chen Z."/>
            <person name="Childers C.P."/>
            <person name="Glastad K.M."/>
            <person name="Gokhale K."/>
            <person name="Gowin J."/>
            <person name="Gronenberg W."/>
            <person name="Hermansen R.A."/>
            <person name="Hu H."/>
            <person name="Hunt B.G."/>
            <person name="Huylmans A.K."/>
            <person name="Khalil S.M."/>
            <person name="Mitchell R.D."/>
            <person name="Munoz-Torres M.C."/>
            <person name="Mustard J.A."/>
            <person name="Pan H."/>
            <person name="Reese J.T."/>
            <person name="Scharf M.E."/>
            <person name="Sun F."/>
            <person name="Vogel H."/>
            <person name="Xiao J."/>
            <person name="Yang W."/>
            <person name="Yang Z."/>
            <person name="Yang Z."/>
            <person name="Zhou J."/>
            <person name="Zhu J."/>
            <person name="Brent C.S."/>
            <person name="Elsik C.G."/>
            <person name="Goodisman M.A."/>
            <person name="Liberles D.A."/>
            <person name="Roe R.M."/>
            <person name="Vargo E.L."/>
            <person name="Vilcinskas A."/>
            <person name="Wang J."/>
            <person name="Bornberg-Bauer E."/>
            <person name="Korb J."/>
            <person name="Zhang G."/>
            <person name="Liebig J."/>
        </authorList>
    </citation>
    <scope>NUCLEOTIDE SEQUENCE [LARGE SCALE GENOMIC DNA]</scope>
    <source>
        <tissue evidence="1">Whole organism</tissue>
    </source>
</reference>
<name>A0A067RRB2_ZOONE</name>
<evidence type="ECO:0000313" key="1">
    <source>
        <dbReference type="EMBL" id="KDR22294.1"/>
    </source>
</evidence>
<sequence>MELTVSIINVTLMWHILKGSMIQIFKHLILLDLTVLTKSGAEHKLRRCSKMFIYFTPSITITSRARNIIYRR</sequence>
<keyword evidence="2" id="KW-1185">Reference proteome</keyword>
<dbReference type="EMBL" id="KK852511">
    <property type="protein sequence ID" value="KDR22294.1"/>
    <property type="molecule type" value="Genomic_DNA"/>
</dbReference>